<reference evidence="1 2" key="1">
    <citation type="journal article" date="2017" name="Genome Biol. Evol.">
        <title>Phytophthora megakarya and P. palmivora, closely related causal agents of cacao black pod rot, underwent increases in genome sizes and gene numbers by different mechanisms.</title>
        <authorList>
            <person name="Ali S.S."/>
            <person name="Shao J."/>
            <person name="Lary D.J."/>
            <person name="Kronmiller B."/>
            <person name="Shen D."/>
            <person name="Strem M.D."/>
            <person name="Amoako-Attah I."/>
            <person name="Akrofi A.Y."/>
            <person name="Begoude B.A."/>
            <person name="Ten Hoopen G.M."/>
            <person name="Coulibaly K."/>
            <person name="Kebe B.I."/>
            <person name="Melnick R.L."/>
            <person name="Guiltinan M.J."/>
            <person name="Tyler B.M."/>
            <person name="Meinhardt L.W."/>
            <person name="Bailey B.A."/>
        </authorList>
    </citation>
    <scope>NUCLEOTIDE SEQUENCE [LARGE SCALE GENOMIC DNA]</scope>
    <source>
        <strain evidence="2">sbr112.9</strain>
    </source>
</reference>
<keyword evidence="2" id="KW-1185">Reference proteome</keyword>
<accession>A0A2P4X5D0</accession>
<protein>
    <submittedName>
        <fullName evidence="1">Reversion-inducing cysteine-rich protein with Kazal motifs-like</fullName>
    </submittedName>
</protein>
<proteinExistence type="predicted"/>
<evidence type="ECO:0000313" key="1">
    <source>
        <dbReference type="EMBL" id="POM60763.1"/>
    </source>
</evidence>
<dbReference type="OrthoDB" id="10569489at2759"/>
<name>A0A2P4X5D0_9STRA</name>
<dbReference type="EMBL" id="NCKW01016832">
    <property type="protein sequence ID" value="POM60763.1"/>
    <property type="molecule type" value="Genomic_DNA"/>
</dbReference>
<organism evidence="1 2">
    <name type="scientific">Phytophthora palmivora</name>
    <dbReference type="NCBI Taxonomy" id="4796"/>
    <lineage>
        <taxon>Eukaryota</taxon>
        <taxon>Sar</taxon>
        <taxon>Stramenopiles</taxon>
        <taxon>Oomycota</taxon>
        <taxon>Peronosporomycetes</taxon>
        <taxon>Peronosporales</taxon>
        <taxon>Peronosporaceae</taxon>
        <taxon>Phytophthora</taxon>
    </lineage>
</organism>
<comment type="caution">
    <text evidence="1">The sequence shown here is derived from an EMBL/GenBank/DDBJ whole genome shotgun (WGS) entry which is preliminary data.</text>
</comment>
<sequence length="112" mass="12830">MSASYQWALFASSLSGIGLEEFLDSCKSKHTEANHLDATTLNYPPPKPKLTLRMKQMGTTCPQYAKPNRFCHDILDRYESESLAKPTVNQVQKILSHHKRTKLKETEFVEDM</sequence>
<evidence type="ECO:0000313" key="2">
    <source>
        <dbReference type="Proteomes" id="UP000237271"/>
    </source>
</evidence>
<gene>
    <name evidence="1" type="ORF">PHPALM_30343</name>
</gene>
<dbReference type="Proteomes" id="UP000237271">
    <property type="component" value="Unassembled WGS sequence"/>
</dbReference>
<dbReference type="AlphaFoldDB" id="A0A2P4X5D0"/>